<dbReference type="EMBL" id="JAEHOE010000009">
    <property type="protein sequence ID" value="KAG2498695.1"/>
    <property type="molecule type" value="Genomic_DNA"/>
</dbReference>
<keyword evidence="1" id="KW-0812">Transmembrane</keyword>
<feature type="transmembrane region" description="Helical" evidence="1">
    <location>
        <begin position="118"/>
        <end position="137"/>
    </location>
</feature>
<gene>
    <name evidence="2" type="ORF">HYH03_003435</name>
</gene>
<keyword evidence="1" id="KW-0472">Membrane</keyword>
<dbReference type="PANTHER" id="PTHR34548">
    <property type="entry name" value="PROTEIN TIC 21, CHLOROPLASTIC"/>
    <property type="match status" value="1"/>
</dbReference>
<evidence type="ECO:0000313" key="3">
    <source>
        <dbReference type="Proteomes" id="UP000612055"/>
    </source>
</evidence>
<keyword evidence="3" id="KW-1185">Reference proteome</keyword>
<feature type="transmembrane region" description="Helical" evidence="1">
    <location>
        <begin position="165"/>
        <end position="185"/>
    </location>
</feature>
<protein>
    <submittedName>
        <fullName evidence="2">Uncharacterized protein</fullName>
    </submittedName>
</protein>
<evidence type="ECO:0000313" key="2">
    <source>
        <dbReference type="EMBL" id="KAG2498695.1"/>
    </source>
</evidence>
<dbReference type="Proteomes" id="UP000612055">
    <property type="component" value="Unassembled WGS sequence"/>
</dbReference>
<reference evidence="2" key="1">
    <citation type="journal article" date="2020" name="bioRxiv">
        <title>Comparative genomics of Chlamydomonas.</title>
        <authorList>
            <person name="Craig R.J."/>
            <person name="Hasan A.R."/>
            <person name="Ness R.W."/>
            <person name="Keightley P.D."/>
        </authorList>
    </citation>
    <scope>NUCLEOTIDE SEQUENCE</scope>
    <source>
        <strain evidence="2">CCAP 11/70</strain>
    </source>
</reference>
<dbReference type="AlphaFoldDB" id="A0A835YHC8"/>
<proteinExistence type="predicted"/>
<comment type="caution">
    <text evidence="2">The sequence shown here is derived from an EMBL/GenBank/DDBJ whole genome shotgun (WGS) entry which is preliminary data.</text>
</comment>
<feature type="transmembrane region" description="Helical" evidence="1">
    <location>
        <begin position="85"/>
        <end position="106"/>
    </location>
</feature>
<evidence type="ECO:0000256" key="1">
    <source>
        <dbReference type="SAM" id="Phobius"/>
    </source>
</evidence>
<dbReference type="Pfam" id="PF12263">
    <property type="entry name" value="DUF3611"/>
    <property type="match status" value="1"/>
</dbReference>
<organism evidence="2 3">
    <name type="scientific">Edaphochlamys debaryana</name>
    <dbReference type="NCBI Taxonomy" id="47281"/>
    <lineage>
        <taxon>Eukaryota</taxon>
        <taxon>Viridiplantae</taxon>
        <taxon>Chlorophyta</taxon>
        <taxon>core chlorophytes</taxon>
        <taxon>Chlorophyceae</taxon>
        <taxon>CS clade</taxon>
        <taxon>Chlamydomonadales</taxon>
        <taxon>Chlamydomonadales incertae sedis</taxon>
        <taxon>Edaphochlamys</taxon>
    </lineage>
</organism>
<dbReference type="OrthoDB" id="5900at2759"/>
<dbReference type="InterPro" id="IPR022051">
    <property type="entry name" value="DUF3611"/>
</dbReference>
<dbReference type="PANTHER" id="PTHR34548:SF2">
    <property type="entry name" value="PROTEIN TIC 21, CHLOROPLASTIC"/>
    <property type="match status" value="1"/>
</dbReference>
<keyword evidence="1" id="KW-1133">Transmembrane helix</keyword>
<sequence>MRPAALGPVALPALRHRVVTVKPQLPERVGQPGLGAPGMRWQATRPAVQTAAFFNREPAPPLDPSAPEQLALRASAGWQRSLSFVAFWLQLALTLVSAGILIFSLAATTTIGPVWPRYFTLGGIVFAFLSTFFAHGFQTLAKKLAGGEPVAPAWLARNLLANNTLNVLGIAVTVIGLQASVGTLVSKSLMTSVQAPFSATNAANALVSLDVFSLQAATNTLLSHLVSLVFTNMMLRVVSSARAAAPPPPAAVGGVEMSPDGLSPTTPIVG</sequence>
<accession>A0A835YHC8</accession>
<name>A0A835YHC8_9CHLO</name>